<sequence length="266" mass="28931">MTAAGRCCAFLTAAGLAGLLLAVLCGTVVAVEQQPAERRAQLLKNEAKRFYWGNGGRQDYRRALELYEQAAALGDAEASYIAGGMYYTAKGTTRNLAKAFTYLDFAARQGESSPASQRALAEFYLLGSVVPQNFGKAADWYEQAAVNGDTDAQIELGFLHFVGRGVEQDFTRAYELFRQAAFQNSGVAQYNLGIIWYTGNGVEQSDLTKAYAWFSIAAGNGFRDGVQARDYLATVLSEAEIARGQDEASRLFREIRSGQTATGQTP</sequence>
<evidence type="ECO:0000313" key="1">
    <source>
        <dbReference type="EMBL" id="SHH91911.1"/>
    </source>
</evidence>
<dbReference type="InterPro" id="IPR006597">
    <property type="entry name" value="Sel1-like"/>
</dbReference>
<organism evidence="1 2">
    <name type="scientific">Desulfofustis glycolicus DSM 9705</name>
    <dbReference type="NCBI Taxonomy" id="1121409"/>
    <lineage>
        <taxon>Bacteria</taxon>
        <taxon>Pseudomonadati</taxon>
        <taxon>Thermodesulfobacteriota</taxon>
        <taxon>Desulfobulbia</taxon>
        <taxon>Desulfobulbales</taxon>
        <taxon>Desulfocapsaceae</taxon>
        <taxon>Desulfofustis</taxon>
    </lineage>
</organism>
<dbReference type="InterPro" id="IPR011990">
    <property type="entry name" value="TPR-like_helical_dom_sf"/>
</dbReference>
<dbReference type="STRING" id="1121409.SAMN02745124_02583"/>
<evidence type="ECO:0008006" key="3">
    <source>
        <dbReference type="Google" id="ProtNLM"/>
    </source>
</evidence>
<gene>
    <name evidence="1" type="ORF">SAMN02745124_02583</name>
</gene>
<dbReference type="EMBL" id="FQXS01000015">
    <property type="protein sequence ID" value="SHH91911.1"/>
    <property type="molecule type" value="Genomic_DNA"/>
</dbReference>
<name>A0A1M5WWP0_9BACT</name>
<dbReference type="OrthoDB" id="5397369at2"/>
<dbReference type="Proteomes" id="UP000184139">
    <property type="component" value="Unassembled WGS sequence"/>
</dbReference>
<keyword evidence="2" id="KW-1185">Reference proteome</keyword>
<dbReference type="AlphaFoldDB" id="A0A1M5WWP0"/>
<protein>
    <recommendedName>
        <fullName evidence="3">TPR repeat</fullName>
    </recommendedName>
</protein>
<evidence type="ECO:0000313" key="2">
    <source>
        <dbReference type="Proteomes" id="UP000184139"/>
    </source>
</evidence>
<accession>A0A1M5WWP0</accession>
<dbReference type="InterPro" id="IPR052945">
    <property type="entry name" value="Mitotic_Regulator"/>
</dbReference>
<dbReference type="PANTHER" id="PTHR43628:SF1">
    <property type="entry name" value="CHITIN SYNTHASE REGULATORY FACTOR 2-RELATED"/>
    <property type="match status" value="1"/>
</dbReference>
<dbReference type="Gene3D" id="1.25.40.10">
    <property type="entry name" value="Tetratricopeptide repeat domain"/>
    <property type="match status" value="2"/>
</dbReference>
<dbReference type="SUPFAM" id="SSF81901">
    <property type="entry name" value="HCP-like"/>
    <property type="match status" value="1"/>
</dbReference>
<proteinExistence type="predicted"/>
<dbReference type="RefSeq" id="WP_073376644.1">
    <property type="nucleotide sequence ID" value="NZ_FQXS01000015.1"/>
</dbReference>
<dbReference type="SMART" id="SM00671">
    <property type="entry name" value="SEL1"/>
    <property type="match status" value="5"/>
</dbReference>
<dbReference type="PANTHER" id="PTHR43628">
    <property type="entry name" value="ACTIVATOR OF C KINASE PROTEIN 1-RELATED"/>
    <property type="match status" value="1"/>
</dbReference>
<reference evidence="1 2" key="1">
    <citation type="submission" date="2016-11" db="EMBL/GenBank/DDBJ databases">
        <authorList>
            <person name="Jaros S."/>
            <person name="Januszkiewicz K."/>
            <person name="Wedrychowicz H."/>
        </authorList>
    </citation>
    <scope>NUCLEOTIDE SEQUENCE [LARGE SCALE GENOMIC DNA]</scope>
    <source>
        <strain evidence="1 2">DSM 9705</strain>
    </source>
</reference>
<dbReference type="Pfam" id="PF08238">
    <property type="entry name" value="Sel1"/>
    <property type="match status" value="5"/>
</dbReference>